<dbReference type="InterPro" id="IPR029063">
    <property type="entry name" value="SAM-dependent_MTases_sf"/>
</dbReference>
<evidence type="ECO:0000256" key="1">
    <source>
        <dbReference type="ARBA" id="ARBA00022603"/>
    </source>
</evidence>
<dbReference type="PANTHER" id="PTHR44068:SF11">
    <property type="entry name" value="GERANYL DIPHOSPHATE 2-C-METHYLTRANSFERASE"/>
    <property type="match status" value="1"/>
</dbReference>
<feature type="region of interest" description="Disordered" evidence="5">
    <location>
        <begin position="136"/>
        <end position="220"/>
    </location>
</feature>
<feature type="domain" description="Methyltransferase type 11" evidence="6">
    <location>
        <begin position="351"/>
        <end position="449"/>
    </location>
</feature>
<evidence type="ECO:0000313" key="8">
    <source>
        <dbReference type="Proteomes" id="UP000751190"/>
    </source>
</evidence>
<evidence type="ECO:0000259" key="6">
    <source>
        <dbReference type="Pfam" id="PF08241"/>
    </source>
</evidence>
<evidence type="ECO:0000256" key="5">
    <source>
        <dbReference type="SAM" id="MobiDB-lite"/>
    </source>
</evidence>
<accession>A0A8J5Y144</accession>
<dbReference type="InterPro" id="IPR013216">
    <property type="entry name" value="Methyltransf_11"/>
</dbReference>
<feature type="region of interest" description="SAM motif I" evidence="4">
    <location>
        <begin position="350"/>
        <end position="359"/>
    </location>
</feature>
<protein>
    <recommendedName>
        <fullName evidence="6">Methyltransferase type 11 domain-containing protein</fullName>
    </recommendedName>
</protein>
<dbReference type="Gene3D" id="3.40.50.150">
    <property type="entry name" value="Vaccinia Virus protein VP39"/>
    <property type="match status" value="1"/>
</dbReference>
<dbReference type="InterPro" id="IPR050447">
    <property type="entry name" value="Erg6_SMT_methyltransf"/>
</dbReference>
<evidence type="ECO:0000313" key="7">
    <source>
        <dbReference type="EMBL" id="KAG8469429.1"/>
    </source>
</evidence>
<dbReference type="GO" id="GO:0032259">
    <property type="term" value="P:methylation"/>
    <property type="evidence" value="ECO:0007669"/>
    <property type="project" value="UniProtKB-UniRule"/>
</dbReference>
<dbReference type="Pfam" id="PF08241">
    <property type="entry name" value="Methyltransf_11"/>
    <property type="match status" value="1"/>
</dbReference>
<keyword evidence="3 4" id="KW-0949">S-adenosyl-L-methionine</keyword>
<dbReference type="AlphaFoldDB" id="A0A8J5Y144"/>
<feature type="region of interest" description="SAM motif II" evidence="4">
    <location>
        <begin position="413"/>
        <end position="421"/>
    </location>
</feature>
<keyword evidence="1 4" id="KW-0489">Methyltransferase</keyword>
<name>A0A8J5Y144_DIALT</name>
<gene>
    <name evidence="7" type="ORF">KFE25_005884</name>
</gene>
<dbReference type="CDD" id="cd02440">
    <property type="entry name" value="AdoMet_MTases"/>
    <property type="match status" value="1"/>
</dbReference>
<organism evidence="7 8">
    <name type="scientific">Diacronema lutheri</name>
    <name type="common">Unicellular marine alga</name>
    <name type="synonym">Monochrysis lutheri</name>
    <dbReference type="NCBI Taxonomy" id="2081491"/>
    <lineage>
        <taxon>Eukaryota</taxon>
        <taxon>Haptista</taxon>
        <taxon>Haptophyta</taxon>
        <taxon>Pavlovophyceae</taxon>
        <taxon>Pavlovales</taxon>
        <taxon>Pavlovaceae</taxon>
        <taxon>Diacronema</taxon>
    </lineage>
</organism>
<feature type="region of interest" description="SAM motif III" evidence="4">
    <location>
        <begin position="440"/>
        <end position="449"/>
    </location>
</feature>
<keyword evidence="8" id="KW-1185">Reference proteome</keyword>
<reference evidence="7" key="1">
    <citation type="submission" date="2021-05" db="EMBL/GenBank/DDBJ databases">
        <title>The genome of the haptophyte Pavlova lutheri (Diacronema luteri, Pavlovales) - a model for lipid biosynthesis in eukaryotic algae.</title>
        <authorList>
            <person name="Hulatt C.J."/>
            <person name="Posewitz M.C."/>
        </authorList>
    </citation>
    <scope>NUCLEOTIDE SEQUENCE</scope>
    <source>
        <strain evidence="7">NIVA-4/92</strain>
    </source>
</reference>
<keyword evidence="2 4" id="KW-0808">Transferase</keyword>
<dbReference type="OrthoDB" id="8300214at2759"/>
<comment type="caution">
    <text evidence="7">The sequence shown here is derived from an EMBL/GenBank/DDBJ whole genome shotgun (WGS) entry which is preliminary data.</text>
</comment>
<dbReference type="GO" id="GO:0008757">
    <property type="term" value="F:S-adenosylmethionine-dependent methyltransferase activity"/>
    <property type="evidence" value="ECO:0007669"/>
    <property type="project" value="InterPro"/>
</dbReference>
<evidence type="ECO:0000256" key="2">
    <source>
        <dbReference type="ARBA" id="ARBA00022679"/>
    </source>
</evidence>
<evidence type="ECO:0000256" key="4">
    <source>
        <dbReference type="PROSITE-ProRule" id="PRU00914"/>
    </source>
</evidence>
<dbReference type="EMBL" id="JAGTXO010000002">
    <property type="protein sequence ID" value="KAG8469429.1"/>
    <property type="molecule type" value="Genomic_DNA"/>
</dbReference>
<dbReference type="PANTHER" id="PTHR44068">
    <property type="entry name" value="ZGC:194242"/>
    <property type="match status" value="1"/>
</dbReference>
<evidence type="ECO:0000256" key="3">
    <source>
        <dbReference type="ARBA" id="ARBA00022691"/>
    </source>
</evidence>
<dbReference type="FunFam" id="3.40.50.150:FF:000669">
    <property type="entry name" value="Cyanobacterial-type MPBQ/MSBQ methyltransferase"/>
    <property type="match status" value="1"/>
</dbReference>
<dbReference type="Proteomes" id="UP000751190">
    <property type="component" value="Unassembled WGS sequence"/>
</dbReference>
<dbReference type="SUPFAM" id="SSF53335">
    <property type="entry name" value="S-adenosyl-L-methionine-dependent methyltransferases"/>
    <property type="match status" value="1"/>
</dbReference>
<sequence>MNGSRGHLPFGSALATSRSHPLAVTSVSSPLTPQRISASEIYGPRRAAREAFDRSKVAGKPSGLVAEYRHVPKVPPMSYDRPTYHIVKLNEALPGCESAKDLIYSGSDDPFAHGERNPRMPLLAEQMRVALGGHAVPGHAAMPAPSHGHASARPRPGLRSGTRNSLGPPAAPAPSIFARQPHAPHERDGPAMADGDPGCDADAQNLASEGEPHGTALGVPPARTGRAVVAMGAPGLQLAAAVLSNPRTLALGASAVASVVAVLVWLARSLTTPQRQYSAGDDFNSVQAEYNAWTNDGILEYYWGEHIHLGYYNEAERAAGYKKKNFIQAKYDFIDEQLKWSGAPSTITSILDVGCGIGGTSRYLAKKFPAATVTGISISDAQVARATQLAKAQGVPNAKFELKDALKMEYADNSFDLVWAIESGEHMPDKKRYVEEMARVLKPGGTLVFATWCQRETPPDFSPAERKTLDFLYGEWTHPYFISIEEYVRLMSGTGVLESVQSDDWVKETIASWRHSIWVGVWDPWIVVRKPWAWWKTVRDGVTLERMHRAFDCGLMRYGMLKAKKKLMPSA</sequence>
<proteinExistence type="inferred from homology"/>
<dbReference type="InterPro" id="IPR025774">
    <property type="entry name" value="PiNMT-like"/>
</dbReference>
<comment type="similarity">
    <text evidence="4">Belongs to the class I-like SAM-binding methyltransferase superfamily. gTMT family.</text>
</comment>
<dbReference type="PROSITE" id="PS51581">
    <property type="entry name" value="SAM_GTMT"/>
    <property type="match status" value="1"/>
</dbReference>